<dbReference type="SMART" id="SM00744">
    <property type="entry name" value="RINGv"/>
    <property type="match status" value="1"/>
</dbReference>
<organism evidence="6 7">
    <name type="scientific">Achlya hypogyna</name>
    <name type="common">Oomycete</name>
    <name type="synonym">Protoachlya hypogyna</name>
    <dbReference type="NCBI Taxonomy" id="1202772"/>
    <lineage>
        <taxon>Eukaryota</taxon>
        <taxon>Sar</taxon>
        <taxon>Stramenopiles</taxon>
        <taxon>Oomycota</taxon>
        <taxon>Saprolegniomycetes</taxon>
        <taxon>Saprolegniales</taxon>
        <taxon>Achlyaceae</taxon>
        <taxon>Achlya</taxon>
    </lineage>
</organism>
<reference evidence="6 7" key="1">
    <citation type="journal article" date="2014" name="Genome Biol. Evol.">
        <title>The secreted proteins of Achlya hypogyna and Thraustotheca clavata identify the ancestral oomycete secretome and reveal gene acquisitions by horizontal gene transfer.</title>
        <authorList>
            <person name="Misner I."/>
            <person name="Blouin N."/>
            <person name="Leonard G."/>
            <person name="Richards T.A."/>
            <person name="Lane C.E."/>
        </authorList>
    </citation>
    <scope>NUCLEOTIDE SEQUENCE [LARGE SCALE GENOMIC DNA]</scope>
    <source>
        <strain evidence="6 7">ATCC 48635</strain>
    </source>
</reference>
<dbReference type="InterPro" id="IPR011016">
    <property type="entry name" value="Znf_RING-CH"/>
</dbReference>
<dbReference type="STRING" id="1202772.A0A1V9YL94"/>
<dbReference type="SUPFAM" id="SSF57850">
    <property type="entry name" value="RING/U-box"/>
    <property type="match status" value="2"/>
</dbReference>
<evidence type="ECO:0000313" key="7">
    <source>
        <dbReference type="Proteomes" id="UP000243579"/>
    </source>
</evidence>
<dbReference type="EMBL" id="JNBR01001504">
    <property type="protein sequence ID" value="OQR86477.1"/>
    <property type="molecule type" value="Genomic_DNA"/>
</dbReference>
<protein>
    <recommendedName>
        <fullName evidence="5">RING-type domain-containing protein</fullName>
    </recommendedName>
</protein>
<evidence type="ECO:0000256" key="2">
    <source>
        <dbReference type="ARBA" id="ARBA00022771"/>
    </source>
</evidence>
<dbReference type="GO" id="GO:0036503">
    <property type="term" value="P:ERAD pathway"/>
    <property type="evidence" value="ECO:0007669"/>
    <property type="project" value="TreeGrafter"/>
</dbReference>
<feature type="domain" description="RING-type" evidence="5">
    <location>
        <begin position="187"/>
        <end position="222"/>
    </location>
</feature>
<sequence length="470" mass="52217">MQGSSHSWVSAFNRWAAATFPRVSLAPVDTKTAIFANTQTKLTTKKSVVFYTFVIVAPSHDSWTIVQTRYSACRTLYAAVKAWARAHRTTLRDHPAYPLAAYCEKLRMPSRTLGFDDYYTIVERKAALTTLVELLWALQSALGALEAPVSCELQDRLERFFGESGNGAQLSSRTVTAFDSIDVSDECAICLDTLQPGAKGTVVALTCGHVFHDRCALKWLWCSSACAPASNYAWLPAFNQWAATSFPRVPLCSVDTATTIYTSAHTKPDTKEYVVLYTFVILTPSHASWTIVQTRYSACRTLYAAVKAWARAHRATLRDHPAYPLAAYCEKLRMPSRTLGFDDYYTIVERKAALTTLVELLWAIAEALRTREAPALVELQDLLDSFFHSTSAGVEHTYRSSTTSSVAPSGDCAICLGELARRSVFQLPCAHVFHQECVLQWFHYQNTCAVCRQESAEGNIVHKSVQGKAL</sequence>
<dbReference type="Proteomes" id="UP000243579">
    <property type="component" value="Unassembled WGS sequence"/>
</dbReference>
<dbReference type="PROSITE" id="PS50089">
    <property type="entry name" value="ZF_RING_2"/>
    <property type="match status" value="2"/>
</dbReference>
<dbReference type="GO" id="GO:0005783">
    <property type="term" value="C:endoplasmic reticulum"/>
    <property type="evidence" value="ECO:0007669"/>
    <property type="project" value="TreeGrafter"/>
</dbReference>
<accession>A0A1V9YL94</accession>
<dbReference type="InterPro" id="IPR042494">
    <property type="entry name" value="RNF103"/>
</dbReference>
<evidence type="ECO:0000256" key="3">
    <source>
        <dbReference type="ARBA" id="ARBA00022833"/>
    </source>
</evidence>
<evidence type="ECO:0000256" key="1">
    <source>
        <dbReference type="ARBA" id="ARBA00022723"/>
    </source>
</evidence>
<keyword evidence="2 4" id="KW-0863">Zinc-finger</keyword>
<dbReference type="GO" id="GO:0004842">
    <property type="term" value="F:ubiquitin-protein transferase activity"/>
    <property type="evidence" value="ECO:0007669"/>
    <property type="project" value="InterPro"/>
</dbReference>
<dbReference type="Gene3D" id="3.30.40.10">
    <property type="entry name" value="Zinc/RING finger domain, C3HC4 (zinc finger)"/>
    <property type="match status" value="2"/>
</dbReference>
<dbReference type="GO" id="GO:0008270">
    <property type="term" value="F:zinc ion binding"/>
    <property type="evidence" value="ECO:0007669"/>
    <property type="project" value="UniProtKB-KW"/>
</dbReference>
<comment type="caution">
    <text evidence="6">The sequence shown here is derived from an EMBL/GenBank/DDBJ whole genome shotgun (WGS) entry which is preliminary data.</text>
</comment>
<dbReference type="PANTHER" id="PTHR15302">
    <property type="entry name" value="E3 UBIQUITIN-PROTEIN LIGASE RNF103"/>
    <property type="match status" value="1"/>
</dbReference>
<keyword evidence="3" id="KW-0862">Zinc</keyword>
<evidence type="ECO:0000313" key="6">
    <source>
        <dbReference type="EMBL" id="OQR86477.1"/>
    </source>
</evidence>
<dbReference type="Pfam" id="PF13639">
    <property type="entry name" value="zf-RING_2"/>
    <property type="match status" value="2"/>
</dbReference>
<dbReference type="InterPro" id="IPR013083">
    <property type="entry name" value="Znf_RING/FYVE/PHD"/>
</dbReference>
<dbReference type="InterPro" id="IPR001841">
    <property type="entry name" value="Znf_RING"/>
</dbReference>
<evidence type="ECO:0000256" key="4">
    <source>
        <dbReference type="PROSITE-ProRule" id="PRU00175"/>
    </source>
</evidence>
<proteinExistence type="predicted"/>
<keyword evidence="7" id="KW-1185">Reference proteome</keyword>
<gene>
    <name evidence="6" type="ORF">ACHHYP_10508</name>
</gene>
<dbReference type="SMART" id="SM00184">
    <property type="entry name" value="RING"/>
    <property type="match status" value="2"/>
</dbReference>
<feature type="domain" description="RING-type" evidence="5">
    <location>
        <begin position="412"/>
        <end position="452"/>
    </location>
</feature>
<name>A0A1V9YL94_ACHHY</name>
<dbReference type="OrthoDB" id="8062037at2759"/>
<dbReference type="PANTHER" id="PTHR15302:SF0">
    <property type="entry name" value="E3 UBIQUITIN-PROTEIN LIGASE RNF103"/>
    <property type="match status" value="1"/>
</dbReference>
<dbReference type="AlphaFoldDB" id="A0A1V9YL94"/>
<evidence type="ECO:0000259" key="5">
    <source>
        <dbReference type="PROSITE" id="PS50089"/>
    </source>
</evidence>
<dbReference type="GO" id="GO:0016567">
    <property type="term" value="P:protein ubiquitination"/>
    <property type="evidence" value="ECO:0007669"/>
    <property type="project" value="InterPro"/>
</dbReference>
<keyword evidence="1" id="KW-0479">Metal-binding</keyword>